<comment type="caution">
    <text evidence="2">The sequence shown here is derived from an EMBL/GenBank/DDBJ whole genome shotgun (WGS) entry which is preliminary data.</text>
</comment>
<name>A0A5C7FJV4_9BACT</name>
<accession>A0A5C7FJV4</accession>
<sequence length="126" mass="13816">MKFLTYLIFSLLFLCSACKTDVMEINSTCAEGVHLNDLVPLPDGTALRVIEVNDNYCPCGVICIWAGNLEVIVQAEGANRGPDTLGWQTGVATYGNYTISLGEVYNKPECGGRLNPEDFCFEVRVE</sequence>
<feature type="chain" id="PRO_5022874902" description="Lipoprotein" evidence="1">
    <location>
        <begin position="20"/>
        <end position="126"/>
    </location>
</feature>
<evidence type="ECO:0000313" key="3">
    <source>
        <dbReference type="Proteomes" id="UP000321907"/>
    </source>
</evidence>
<evidence type="ECO:0008006" key="4">
    <source>
        <dbReference type="Google" id="ProtNLM"/>
    </source>
</evidence>
<dbReference type="AlphaFoldDB" id="A0A5C7FJV4"/>
<keyword evidence="3" id="KW-1185">Reference proteome</keyword>
<gene>
    <name evidence="2" type="ORF">FUA23_07945</name>
</gene>
<reference evidence="2 3" key="1">
    <citation type="submission" date="2019-08" db="EMBL/GenBank/DDBJ databases">
        <title>Lewinella sp. strain SSH13 Genome sequencing and assembly.</title>
        <authorList>
            <person name="Kim I."/>
        </authorList>
    </citation>
    <scope>NUCLEOTIDE SEQUENCE [LARGE SCALE GENOMIC DNA]</scope>
    <source>
        <strain evidence="2 3">SSH13</strain>
    </source>
</reference>
<feature type="signal peptide" evidence="1">
    <location>
        <begin position="1"/>
        <end position="19"/>
    </location>
</feature>
<evidence type="ECO:0000256" key="1">
    <source>
        <dbReference type="SAM" id="SignalP"/>
    </source>
</evidence>
<organism evidence="2 3">
    <name type="scientific">Neolewinella aurantiaca</name>
    <dbReference type="NCBI Taxonomy" id="2602767"/>
    <lineage>
        <taxon>Bacteria</taxon>
        <taxon>Pseudomonadati</taxon>
        <taxon>Bacteroidota</taxon>
        <taxon>Saprospiria</taxon>
        <taxon>Saprospirales</taxon>
        <taxon>Lewinellaceae</taxon>
        <taxon>Neolewinella</taxon>
    </lineage>
</organism>
<evidence type="ECO:0000313" key="2">
    <source>
        <dbReference type="EMBL" id="TXF90158.1"/>
    </source>
</evidence>
<dbReference type="Proteomes" id="UP000321907">
    <property type="component" value="Unassembled WGS sequence"/>
</dbReference>
<dbReference type="RefSeq" id="WP_147930197.1">
    <property type="nucleotide sequence ID" value="NZ_VOXD01000009.1"/>
</dbReference>
<dbReference type="OrthoDB" id="163809at2"/>
<protein>
    <recommendedName>
        <fullName evidence="4">Lipoprotein</fullName>
    </recommendedName>
</protein>
<proteinExistence type="predicted"/>
<dbReference type="EMBL" id="VOXD01000009">
    <property type="protein sequence ID" value="TXF90158.1"/>
    <property type="molecule type" value="Genomic_DNA"/>
</dbReference>
<keyword evidence="1" id="KW-0732">Signal</keyword>